<evidence type="ECO:0000313" key="5">
    <source>
        <dbReference type="Proteomes" id="UP000285794"/>
    </source>
</evidence>
<dbReference type="InterPro" id="IPR036291">
    <property type="entry name" value="NAD(P)-bd_dom_sf"/>
</dbReference>
<dbReference type="OrthoDB" id="973788at2"/>
<reference evidence="4 5" key="1">
    <citation type="submission" date="2018-07" db="EMBL/GenBank/DDBJ databases">
        <title>Draft genome sequence of Ancylomarina sp. M1P.</title>
        <authorList>
            <person name="Yadav S."/>
            <person name="Villanueva L."/>
            <person name="Damste J.S.S."/>
        </authorList>
    </citation>
    <scope>NUCLEOTIDE SEQUENCE [LARGE SCALE GENOMIC DNA]</scope>
    <source>
        <strain evidence="4 5">M1P</strain>
    </source>
</reference>
<accession>A0A425XYG4</accession>
<dbReference type="PANTHER" id="PTHR11133:SF22">
    <property type="entry name" value="ALPHA-AMINOADIPIC SEMIALDEHYDE SYNTHASE, MITOCHONDRIAL"/>
    <property type="match status" value="1"/>
</dbReference>
<dbReference type="SUPFAM" id="SSF51735">
    <property type="entry name" value="NAD(P)-binding Rossmann-fold domains"/>
    <property type="match status" value="1"/>
</dbReference>
<evidence type="ECO:0000313" key="4">
    <source>
        <dbReference type="EMBL" id="RRG19879.1"/>
    </source>
</evidence>
<keyword evidence="5" id="KW-1185">Reference proteome</keyword>
<dbReference type="InterPro" id="IPR005097">
    <property type="entry name" value="Sacchrp_dh_NADP-bd"/>
</dbReference>
<dbReference type="Pfam" id="PF03435">
    <property type="entry name" value="Sacchrp_dh_NADP"/>
    <property type="match status" value="1"/>
</dbReference>
<dbReference type="Gene3D" id="3.30.360.10">
    <property type="entry name" value="Dihydrodipicolinate Reductase, domain 2"/>
    <property type="match status" value="1"/>
</dbReference>
<protein>
    <submittedName>
        <fullName evidence="4">Saccharopine dehydrogenase</fullName>
    </submittedName>
</protein>
<dbReference type="GO" id="GO:0019878">
    <property type="term" value="P:lysine biosynthetic process via aminoadipic acid"/>
    <property type="evidence" value="ECO:0007669"/>
    <property type="project" value="TreeGrafter"/>
</dbReference>
<comment type="caution">
    <text evidence="4">The sequence shown here is derived from an EMBL/GenBank/DDBJ whole genome shotgun (WGS) entry which is preliminary data.</text>
</comment>
<dbReference type="SUPFAM" id="SSF55347">
    <property type="entry name" value="Glyceraldehyde-3-phosphate dehydrogenase-like, C-terminal domain"/>
    <property type="match status" value="1"/>
</dbReference>
<dbReference type="GO" id="GO:0005737">
    <property type="term" value="C:cytoplasm"/>
    <property type="evidence" value="ECO:0007669"/>
    <property type="project" value="TreeGrafter"/>
</dbReference>
<dbReference type="AlphaFoldDB" id="A0A425XYG4"/>
<gene>
    <name evidence="4" type="ORF">DWB61_13950</name>
</gene>
<dbReference type="Gene3D" id="1.10.1870.10">
    <property type="entry name" value="Domain 3, Saccharopine reductase"/>
    <property type="match status" value="1"/>
</dbReference>
<dbReference type="PANTHER" id="PTHR11133">
    <property type="entry name" value="SACCHAROPINE DEHYDROGENASE"/>
    <property type="match status" value="1"/>
</dbReference>
<dbReference type="InterPro" id="IPR032095">
    <property type="entry name" value="Sacchrp_dh-like_C"/>
</dbReference>
<dbReference type="GO" id="GO:0004753">
    <property type="term" value="F:saccharopine dehydrogenase activity"/>
    <property type="evidence" value="ECO:0007669"/>
    <property type="project" value="TreeGrafter"/>
</dbReference>
<feature type="domain" description="Saccharopine dehydrogenase-like C-terminal" evidence="3">
    <location>
        <begin position="126"/>
        <end position="433"/>
    </location>
</feature>
<evidence type="ECO:0000259" key="2">
    <source>
        <dbReference type="Pfam" id="PF03435"/>
    </source>
</evidence>
<proteinExistence type="predicted"/>
<evidence type="ECO:0000259" key="3">
    <source>
        <dbReference type="Pfam" id="PF16653"/>
    </source>
</evidence>
<evidence type="ECO:0000256" key="1">
    <source>
        <dbReference type="ARBA" id="ARBA00023002"/>
    </source>
</evidence>
<sequence>MNTILIVGAGLSSTSLIEYLLKHAEENLWQVRLADMSLELAESKIKQHAHGYAFKFDVFDKEERANEVEKADLVISMLPPPMHPMLARECVKQTKHFISPSYITPEMQILHKKAKTKGVLLMNELGVDPGIDHMSAMKIIDEIKAKGGELLSFKSYCGGILAPSCSTNIWQYKFTWNPRNVVTAGKGVATYKEKGQYKYRPYQQVFAHPLETSMPEYGDFEVYPNRDSLSYRNLYHIESIPSILRGTMRRPGFCQAWNAFVSLGCTDESYVMRDSENLTYVEYIESFLPHNERSVEERFADCIGVSVSDPILEKFRWLDLFSDKKVGVKEGTPALILQKILEEKWTLDPDDKDLLVMQHQFVYTLNGQQKRITSSMSYEGKDQQHTAMAYTVGLPMAIVAKLILQSKINLTGVQIPIAAQIYEPVLKELERLGVYFTETIEDCE</sequence>
<dbReference type="EMBL" id="QQWG01000016">
    <property type="protein sequence ID" value="RRG19879.1"/>
    <property type="molecule type" value="Genomic_DNA"/>
</dbReference>
<organism evidence="4 5">
    <name type="scientific">Ancylomarina euxinus</name>
    <dbReference type="NCBI Taxonomy" id="2283627"/>
    <lineage>
        <taxon>Bacteria</taxon>
        <taxon>Pseudomonadati</taxon>
        <taxon>Bacteroidota</taxon>
        <taxon>Bacteroidia</taxon>
        <taxon>Marinilabiliales</taxon>
        <taxon>Marinifilaceae</taxon>
        <taxon>Ancylomarina</taxon>
    </lineage>
</organism>
<dbReference type="InterPro" id="IPR051168">
    <property type="entry name" value="AASS"/>
</dbReference>
<keyword evidence="1" id="KW-0560">Oxidoreductase</keyword>
<dbReference type="Pfam" id="PF16653">
    <property type="entry name" value="Sacchrp_dh_C"/>
    <property type="match status" value="1"/>
</dbReference>
<dbReference type="RefSeq" id="WP_125031535.1">
    <property type="nucleotide sequence ID" value="NZ_JAPXVP010000014.1"/>
</dbReference>
<dbReference type="Proteomes" id="UP000285794">
    <property type="component" value="Unassembled WGS sequence"/>
</dbReference>
<dbReference type="Gene3D" id="3.40.50.720">
    <property type="entry name" value="NAD(P)-binding Rossmann-like Domain"/>
    <property type="match status" value="1"/>
</dbReference>
<name>A0A425XYG4_9BACT</name>
<feature type="domain" description="Saccharopine dehydrogenase NADP binding" evidence="2">
    <location>
        <begin position="4"/>
        <end position="122"/>
    </location>
</feature>